<keyword evidence="1" id="KW-0150">Chloroplast</keyword>
<accession>A0A411GVI0</accession>
<dbReference type="AlphaFoldDB" id="A0A411GVI0"/>
<proteinExistence type="predicted"/>
<sequence length="38" mass="4835">MEYTYKYPWIIPQDLDFYLFRQQQKIFVVCGLSQVFYY</sequence>
<protein>
    <submittedName>
        <fullName evidence="1">NADH-plastoquinone oxidoreductase subunit 5</fullName>
    </submittedName>
</protein>
<dbReference type="EMBL" id="MH590355">
    <property type="protein sequence ID" value="QBB09957.1"/>
    <property type="molecule type" value="Genomic_DNA"/>
</dbReference>
<geneLocation type="chloroplast" evidence="1"/>
<name>A0A411GVI0_9ASPA</name>
<gene>
    <name evidence="1" type="primary">ndhF</name>
</gene>
<keyword evidence="1" id="KW-0934">Plastid</keyword>
<evidence type="ECO:0000313" key="1">
    <source>
        <dbReference type="EMBL" id="QBB09957.1"/>
    </source>
</evidence>
<organism evidence="1">
    <name type="scientific">Limodorum abortivum</name>
    <dbReference type="NCBI Taxonomy" id="242627"/>
    <lineage>
        <taxon>Eukaryota</taxon>
        <taxon>Viridiplantae</taxon>
        <taxon>Streptophyta</taxon>
        <taxon>Embryophyta</taxon>
        <taxon>Tracheophyta</taxon>
        <taxon>Spermatophyta</taxon>
        <taxon>Magnoliopsida</taxon>
        <taxon>Liliopsida</taxon>
        <taxon>Asparagales</taxon>
        <taxon>Orchidaceae</taxon>
        <taxon>Epidendroideae</taxon>
        <taxon>Neottieae</taxon>
        <taxon>Limodorum</taxon>
    </lineage>
</organism>
<reference evidence="1" key="1">
    <citation type="submission" date="2018-07" db="EMBL/GenBank/DDBJ databases">
        <title>Thirteen new plastid genomes from mixotrophic and autotrophic species provide insights into heterotrophy evolution in Neottieae orchids.</title>
        <authorList>
            <person name="Lallemand F."/>
            <person name="Logacheva M."/>
            <person name="Le Clainche I."/>
            <person name="Berard A."/>
            <person name="Zheleznaia E."/>
            <person name="Le Paslier M.-C."/>
            <person name="Selosse M.-A."/>
        </authorList>
    </citation>
    <scope>NUCLEOTIDE SEQUENCE</scope>
    <source>
        <tissue evidence="1">Leaf</tissue>
    </source>
</reference>